<evidence type="ECO:0000256" key="3">
    <source>
        <dbReference type="ARBA" id="ARBA00023163"/>
    </source>
</evidence>
<feature type="DNA-binding region" description="H-T-H motif" evidence="4">
    <location>
        <begin position="31"/>
        <end position="50"/>
    </location>
</feature>
<evidence type="ECO:0000256" key="4">
    <source>
        <dbReference type="PROSITE-ProRule" id="PRU00335"/>
    </source>
</evidence>
<reference evidence="6 7" key="1">
    <citation type="submission" date="2023-11" db="EMBL/GenBank/DDBJ databases">
        <title>Peredibacter starrii A3.12.</title>
        <authorList>
            <person name="Mitchell R.J."/>
        </authorList>
    </citation>
    <scope>NUCLEOTIDE SEQUENCE [LARGE SCALE GENOMIC DNA]</scope>
    <source>
        <strain evidence="6 7">A3.12</strain>
    </source>
</reference>
<keyword evidence="2 4" id="KW-0238">DNA-binding</keyword>
<dbReference type="InterPro" id="IPR036271">
    <property type="entry name" value="Tet_transcr_reg_TetR-rel_C_sf"/>
</dbReference>
<dbReference type="Proteomes" id="UP001324634">
    <property type="component" value="Chromosome"/>
</dbReference>
<keyword evidence="3" id="KW-0804">Transcription</keyword>
<evidence type="ECO:0000256" key="2">
    <source>
        <dbReference type="ARBA" id="ARBA00023125"/>
    </source>
</evidence>
<proteinExistence type="predicted"/>
<dbReference type="PANTHER" id="PTHR43479">
    <property type="entry name" value="ACREF/ENVCD OPERON REPRESSOR-RELATED"/>
    <property type="match status" value="1"/>
</dbReference>
<accession>A0AAX4HK20</accession>
<dbReference type="Gene3D" id="1.10.357.10">
    <property type="entry name" value="Tetracycline Repressor, domain 2"/>
    <property type="match status" value="1"/>
</dbReference>
<evidence type="ECO:0000313" key="6">
    <source>
        <dbReference type="EMBL" id="WPU63573.1"/>
    </source>
</evidence>
<dbReference type="Pfam" id="PF00440">
    <property type="entry name" value="TetR_N"/>
    <property type="match status" value="1"/>
</dbReference>
<dbReference type="Pfam" id="PF13305">
    <property type="entry name" value="TetR_C_33"/>
    <property type="match status" value="1"/>
</dbReference>
<feature type="domain" description="HTH tetR-type" evidence="5">
    <location>
        <begin position="8"/>
        <end position="68"/>
    </location>
</feature>
<dbReference type="PROSITE" id="PS50977">
    <property type="entry name" value="HTH_TETR_2"/>
    <property type="match status" value="1"/>
</dbReference>
<dbReference type="InterPro" id="IPR050624">
    <property type="entry name" value="HTH-type_Tx_Regulator"/>
</dbReference>
<evidence type="ECO:0000259" key="5">
    <source>
        <dbReference type="PROSITE" id="PS50977"/>
    </source>
</evidence>
<dbReference type="SUPFAM" id="SSF46689">
    <property type="entry name" value="Homeodomain-like"/>
    <property type="match status" value="1"/>
</dbReference>
<keyword evidence="7" id="KW-1185">Reference proteome</keyword>
<protein>
    <submittedName>
        <fullName evidence="6">TetR/AcrR family transcriptional regulator</fullName>
    </submittedName>
</protein>
<dbReference type="InterPro" id="IPR025996">
    <property type="entry name" value="MT1864/Rv1816-like_C"/>
</dbReference>
<dbReference type="SUPFAM" id="SSF48498">
    <property type="entry name" value="Tetracyclin repressor-like, C-terminal domain"/>
    <property type="match status" value="1"/>
</dbReference>
<organism evidence="6 7">
    <name type="scientific">Peredibacter starrii</name>
    <dbReference type="NCBI Taxonomy" id="28202"/>
    <lineage>
        <taxon>Bacteria</taxon>
        <taxon>Pseudomonadati</taxon>
        <taxon>Bdellovibrionota</taxon>
        <taxon>Bacteriovoracia</taxon>
        <taxon>Bacteriovoracales</taxon>
        <taxon>Bacteriovoracaceae</taxon>
        <taxon>Peredibacter</taxon>
    </lineage>
</organism>
<keyword evidence="1" id="KW-0805">Transcription regulation</keyword>
<dbReference type="PANTHER" id="PTHR43479:SF11">
    <property type="entry name" value="ACREF_ENVCD OPERON REPRESSOR-RELATED"/>
    <property type="match status" value="1"/>
</dbReference>
<dbReference type="InterPro" id="IPR001647">
    <property type="entry name" value="HTH_TetR"/>
</dbReference>
<evidence type="ECO:0000313" key="7">
    <source>
        <dbReference type="Proteomes" id="UP001324634"/>
    </source>
</evidence>
<dbReference type="GO" id="GO:0003677">
    <property type="term" value="F:DNA binding"/>
    <property type="evidence" value="ECO:0007669"/>
    <property type="project" value="UniProtKB-UniRule"/>
</dbReference>
<dbReference type="AlphaFoldDB" id="A0AAX4HK20"/>
<dbReference type="KEGG" id="psti:SOO65_12825"/>
<dbReference type="InterPro" id="IPR009057">
    <property type="entry name" value="Homeodomain-like_sf"/>
</dbReference>
<sequence length="187" mass="21473">MAKAYHHGDLKEATINQALLLIEERSSIQFTLREVATKLNVSHTAIYRHFQSRLDLLSSIAEIGFNKLNELFEINSEGNQNKKKQLHNLCLIYMEFSIDHPEYYRCMFNPELKCGDESLTESLNQASAKTFQYLLQALGSSEARANSVWASLHGFCDLNLNGQLFHKKMSKKETENAFADHITFILR</sequence>
<evidence type="ECO:0000256" key="1">
    <source>
        <dbReference type="ARBA" id="ARBA00023015"/>
    </source>
</evidence>
<dbReference type="EMBL" id="CP139487">
    <property type="protein sequence ID" value="WPU63573.1"/>
    <property type="molecule type" value="Genomic_DNA"/>
</dbReference>
<gene>
    <name evidence="6" type="ORF">SOO65_12825</name>
</gene>
<name>A0AAX4HK20_9BACT</name>
<dbReference type="RefSeq" id="WP_321390517.1">
    <property type="nucleotide sequence ID" value="NZ_CP139487.1"/>
</dbReference>